<dbReference type="RefSeq" id="WP_086250772.1">
    <property type="nucleotide sequence ID" value="NZ_NFFZ01000004.1"/>
</dbReference>
<comment type="caution">
    <text evidence="1">The sequence shown here is derived from an EMBL/GenBank/DDBJ whole genome shotgun (WGS) entry which is preliminary data.</text>
</comment>
<dbReference type="AlphaFoldDB" id="A0A241XRX1"/>
<dbReference type="Proteomes" id="UP000194857">
    <property type="component" value="Unassembled WGS sequence"/>
</dbReference>
<name>A0A241XRX1_PSEAI</name>
<sequence length="195" mass="21508">MTSTSASPGLAFLQAASSAMPSTLGDRATIAAMNEALSFAIRCKMRFVKTDLLELLRLRRQTCVGVFRPDSEHFYSGACAAGGTFAGAWEKHFGLKPWIAPEVLEARSPDVLANNRVGPGLAVLIDSKVDEDLATFRGKQIWWCTSFDDSEMILCRYHCDPHDTPLVARGKPARRMTLNRSQWEKLFDTPVSTAP</sequence>
<protein>
    <submittedName>
        <fullName evidence="1">Uncharacterized protein</fullName>
    </submittedName>
</protein>
<reference evidence="1 2" key="1">
    <citation type="submission" date="2017-05" db="EMBL/GenBank/DDBJ databases">
        <authorList>
            <person name="Song R."/>
            <person name="Chenine A.L."/>
            <person name="Ruprecht R.M."/>
        </authorList>
    </citation>
    <scope>NUCLEOTIDE SEQUENCE [LARGE SCALE GENOMIC DNA]</scope>
    <source>
        <strain evidence="1 2">S567_C10_BS</strain>
    </source>
</reference>
<proteinExistence type="predicted"/>
<evidence type="ECO:0000313" key="2">
    <source>
        <dbReference type="Proteomes" id="UP000194857"/>
    </source>
</evidence>
<dbReference type="EMBL" id="NFFZ01000004">
    <property type="protein sequence ID" value="OTI63251.1"/>
    <property type="molecule type" value="Genomic_DNA"/>
</dbReference>
<accession>A0A241XRX1</accession>
<evidence type="ECO:0000313" key="1">
    <source>
        <dbReference type="EMBL" id="OTI63251.1"/>
    </source>
</evidence>
<organism evidence="1 2">
    <name type="scientific">Pseudomonas aeruginosa</name>
    <dbReference type="NCBI Taxonomy" id="287"/>
    <lineage>
        <taxon>Bacteria</taxon>
        <taxon>Pseudomonadati</taxon>
        <taxon>Pseudomonadota</taxon>
        <taxon>Gammaproteobacteria</taxon>
        <taxon>Pseudomonadales</taxon>
        <taxon>Pseudomonadaceae</taxon>
        <taxon>Pseudomonas</taxon>
    </lineage>
</organism>
<gene>
    <name evidence="1" type="ORF">CAZ10_10500</name>
</gene>